<accession>A0A3A2Z922</accession>
<dbReference type="Proteomes" id="UP000266188">
    <property type="component" value="Unassembled WGS sequence"/>
</dbReference>
<dbReference type="Gene3D" id="2.60.40.420">
    <property type="entry name" value="Cupredoxins - blue copper proteins"/>
    <property type="match status" value="1"/>
</dbReference>
<gene>
    <name evidence="1" type="ORF">PHISCL_08036</name>
</gene>
<evidence type="ECO:0000313" key="2">
    <source>
        <dbReference type="Proteomes" id="UP000266188"/>
    </source>
</evidence>
<keyword evidence="2" id="KW-1185">Reference proteome</keyword>
<dbReference type="SUPFAM" id="SSF49503">
    <property type="entry name" value="Cupredoxins"/>
    <property type="match status" value="1"/>
</dbReference>
<sequence length="67" mass="7659">MLMLPASTAAKLVRETLTLTWELGAPNGQMRELIKMNGQFPGPNYVWDEDDDVEVINTRFTISEHHE</sequence>
<dbReference type="STRING" id="2070753.A0A3A2Z922"/>
<dbReference type="InterPro" id="IPR008972">
    <property type="entry name" value="Cupredoxin"/>
</dbReference>
<dbReference type="OrthoDB" id="4358035at2759"/>
<name>A0A3A2Z922_9EURO</name>
<proteinExistence type="predicted"/>
<organism evidence="1 2">
    <name type="scientific">Aspergillus sclerotialis</name>
    <dbReference type="NCBI Taxonomy" id="2070753"/>
    <lineage>
        <taxon>Eukaryota</taxon>
        <taxon>Fungi</taxon>
        <taxon>Dikarya</taxon>
        <taxon>Ascomycota</taxon>
        <taxon>Pezizomycotina</taxon>
        <taxon>Eurotiomycetes</taxon>
        <taxon>Eurotiomycetidae</taxon>
        <taxon>Eurotiales</taxon>
        <taxon>Aspergillaceae</taxon>
        <taxon>Aspergillus</taxon>
        <taxon>Aspergillus subgen. Polypaecilum</taxon>
    </lineage>
</organism>
<reference evidence="2" key="1">
    <citation type="submission" date="2017-02" db="EMBL/GenBank/DDBJ databases">
        <authorList>
            <person name="Tafer H."/>
            <person name="Lopandic K."/>
        </authorList>
    </citation>
    <scope>NUCLEOTIDE SEQUENCE [LARGE SCALE GENOMIC DNA]</scope>
    <source>
        <strain evidence="2">CBS 366.77</strain>
    </source>
</reference>
<evidence type="ECO:0000313" key="1">
    <source>
        <dbReference type="EMBL" id="RJE19618.1"/>
    </source>
</evidence>
<comment type="caution">
    <text evidence="1">The sequence shown here is derived from an EMBL/GenBank/DDBJ whole genome shotgun (WGS) entry which is preliminary data.</text>
</comment>
<dbReference type="AlphaFoldDB" id="A0A3A2Z922"/>
<dbReference type="EMBL" id="MVGC01000386">
    <property type="protein sequence ID" value="RJE19618.1"/>
    <property type="molecule type" value="Genomic_DNA"/>
</dbReference>
<protein>
    <submittedName>
        <fullName evidence="1">Uncharacterized protein</fullName>
    </submittedName>
</protein>